<dbReference type="Proteomes" id="UP001551584">
    <property type="component" value="Unassembled WGS sequence"/>
</dbReference>
<sequence>MSEQTVGRSAQPEPVPARQHVPDVPQQAGAPAAEATAGAAAPVVERAAPPAAVEAPVKPEDRRALRAVLRWTAAVVVFAAVGTGTAYGIASMERTDVPGLATATDGRWGYPTLVRPPLPEGSPGPLAEDNTAGAHHADLRKLLLPAPEGAEADEEPAGDRNGWLRTKTFLAEFGEDDREEVGQLLVDNGLRHIAARGWTMPDGTRTKIFLLHFGTAEQVDAGLRPAMAPYGAPGFLLKGTEKWVADKEFPSKAHTKGITSIEYVEEKPYGDEQSRQAYVMAGDVLAVITQTRKGTAPSVPFQQTVALQSQLLG</sequence>
<comment type="caution">
    <text evidence="3">The sequence shown here is derived from an EMBL/GenBank/DDBJ whole genome shotgun (WGS) entry which is preliminary data.</text>
</comment>
<keyword evidence="2" id="KW-1133">Transmembrane helix</keyword>
<gene>
    <name evidence="3" type="ORF">AB0D95_29185</name>
</gene>
<protein>
    <submittedName>
        <fullName evidence="3">Uncharacterized protein</fullName>
    </submittedName>
</protein>
<keyword evidence="4" id="KW-1185">Reference proteome</keyword>
<reference evidence="3 4" key="1">
    <citation type="submission" date="2024-06" db="EMBL/GenBank/DDBJ databases">
        <title>The Natural Products Discovery Center: Release of the First 8490 Sequenced Strains for Exploring Actinobacteria Biosynthetic Diversity.</title>
        <authorList>
            <person name="Kalkreuter E."/>
            <person name="Kautsar S.A."/>
            <person name="Yang D."/>
            <person name="Bader C.D."/>
            <person name="Teijaro C.N."/>
            <person name="Fluegel L."/>
            <person name="Davis C.M."/>
            <person name="Simpson J.R."/>
            <person name="Lauterbach L."/>
            <person name="Steele A.D."/>
            <person name="Gui C."/>
            <person name="Meng S."/>
            <person name="Li G."/>
            <person name="Viehrig K."/>
            <person name="Ye F."/>
            <person name="Su P."/>
            <person name="Kiefer A.F."/>
            <person name="Nichols A."/>
            <person name="Cepeda A.J."/>
            <person name="Yan W."/>
            <person name="Fan B."/>
            <person name="Jiang Y."/>
            <person name="Adhikari A."/>
            <person name="Zheng C.-J."/>
            <person name="Schuster L."/>
            <person name="Cowan T.M."/>
            <person name="Smanski M.J."/>
            <person name="Chevrette M.G."/>
            <person name="De Carvalho L.P.S."/>
            <person name="Shen B."/>
        </authorList>
    </citation>
    <scope>NUCLEOTIDE SEQUENCE [LARGE SCALE GENOMIC DNA]</scope>
    <source>
        <strain evidence="3 4">NPDC048117</strain>
    </source>
</reference>
<evidence type="ECO:0000313" key="4">
    <source>
        <dbReference type="Proteomes" id="UP001551584"/>
    </source>
</evidence>
<feature type="region of interest" description="Disordered" evidence="1">
    <location>
        <begin position="1"/>
        <end position="43"/>
    </location>
</feature>
<evidence type="ECO:0000256" key="2">
    <source>
        <dbReference type="SAM" id="Phobius"/>
    </source>
</evidence>
<evidence type="ECO:0000256" key="1">
    <source>
        <dbReference type="SAM" id="MobiDB-lite"/>
    </source>
</evidence>
<feature type="transmembrane region" description="Helical" evidence="2">
    <location>
        <begin position="68"/>
        <end position="90"/>
    </location>
</feature>
<evidence type="ECO:0000313" key="3">
    <source>
        <dbReference type="EMBL" id="MEU9581298.1"/>
    </source>
</evidence>
<dbReference type="RefSeq" id="WP_359277797.1">
    <property type="nucleotide sequence ID" value="NZ_JBEZNA010000111.1"/>
</dbReference>
<organism evidence="3 4">
    <name type="scientific">Streptomyces chilikensis</name>
    <dbReference type="NCBI Taxonomy" id="1194079"/>
    <lineage>
        <taxon>Bacteria</taxon>
        <taxon>Bacillati</taxon>
        <taxon>Actinomycetota</taxon>
        <taxon>Actinomycetes</taxon>
        <taxon>Kitasatosporales</taxon>
        <taxon>Streptomycetaceae</taxon>
        <taxon>Streptomyces</taxon>
    </lineage>
</organism>
<dbReference type="EMBL" id="JBEZNA010000111">
    <property type="protein sequence ID" value="MEU9581298.1"/>
    <property type="molecule type" value="Genomic_DNA"/>
</dbReference>
<accession>A0ABV3EZ44</accession>
<feature type="compositionally biased region" description="Low complexity" evidence="1">
    <location>
        <begin position="28"/>
        <end position="43"/>
    </location>
</feature>
<keyword evidence="2" id="KW-0472">Membrane</keyword>
<proteinExistence type="predicted"/>
<keyword evidence="2" id="KW-0812">Transmembrane</keyword>
<name>A0ABV3EZ44_9ACTN</name>